<name>A0ABQ9I4X6_9NEOP</name>
<keyword evidence="3" id="KW-1185">Reference proteome</keyword>
<accession>A0ABQ9I4X6</accession>
<reference evidence="2 3" key="1">
    <citation type="submission" date="2023-02" db="EMBL/GenBank/DDBJ databases">
        <title>LHISI_Scaffold_Assembly.</title>
        <authorList>
            <person name="Stuart O.P."/>
            <person name="Cleave R."/>
            <person name="Magrath M.J.L."/>
            <person name="Mikheyev A.S."/>
        </authorList>
    </citation>
    <scope>NUCLEOTIDE SEQUENCE [LARGE SCALE GENOMIC DNA]</scope>
    <source>
        <strain evidence="2">Daus_M_001</strain>
        <tissue evidence="2">Leg muscle</tissue>
    </source>
</reference>
<gene>
    <name evidence="2" type="ORF">PR048_004218</name>
</gene>
<evidence type="ECO:0000259" key="1">
    <source>
        <dbReference type="Pfam" id="PF03184"/>
    </source>
</evidence>
<evidence type="ECO:0000313" key="2">
    <source>
        <dbReference type="EMBL" id="KAJ8891689.1"/>
    </source>
</evidence>
<dbReference type="Pfam" id="PF03184">
    <property type="entry name" value="DDE_1"/>
    <property type="match status" value="1"/>
</dbReference>
<evidence type="ECO:0000313" key="3">
    <source>
        <dbReference type="Proteomes" id="UP001159363"/>
    </source>
</evidence>
<proteinExistence type="predicted"/>
<dbReference type="EMBL" id="JARBHB010000002">
    <property type="protein sequence ID" value="KAJ8891689.1"/>
    <property type="molecule type" value="Genomic_DNA"/>
</dbReference>
<feature type="domain" description="DDE-1" evidence="1">
    <location>
        <begin position="86"/>
        <end position="152"/>
    </location>
</feature>
<dbReference type="InterPro" id="IPR004875">
    <property type="entry name" value="DDE_SF_endonuclease_dom"/>
</dbReference>
<protein>
    <recommendedName>
        <fullName evidence="1">DDE-1 domain-containing protein</fullName>
    </recommendedName>
</protein>
<organism evidence="2 3">
    <name type="scientific">Dryococelus australis</name>
    <dbReference type="NCBI Taxonomy" id="614101"/>
    <lineage>
        <taxon>Eukaryota</taxon>
        <taxon>Metazoa</taxon>
        <taxon>Ecdysozoa</taxon>
        <taxon>Arthropoda</taxon>
        <taxon>Hexapoda</taxon>
        <taxon>Insecta</taxon>
        <taxon>Pterygota</taxon>
        <taxon>Neoptera</taxon>
        <taxon>Polyneoptera</taxon>
        <taxon>Phasmatodea</taxon>
        <taxon>Verophasmatodea</taxon>
        <taxon>Anareolatae</taxon>
        <taxon>Phasmatidae</taxon>
        <taxon>Eurycanthinae</taxon>
        <taxon>Dryococelus</taxon>
    </lineage>
</organism>
<dbReference type="Proteomes" id="UP001159363">
    <property type="component" value="Chromosome 2"/>
</dbReference>
<comment type="caution">
    <text evidence="2">The sequence shown here is derived from an EMBL/GenBank/DDBJ whole genome shotgun (WGS) entry which is preliminary data.</text>
</comment>
<sequence>MQNKRKALVCCKNKSTFRGKNMSKSSTVHYIKEKNTVQRIASTWNRGEDTRKLLDSTWNRGEDTRKLLDDRRVGAGLVQQGLETFTEQARMLVLNSFRGHLTERAKHSLREDSDLLVMPGGLTKLFRPLEVVVNKTFKTAFRRQYNKCMTTAKHYAPLQNVCMWIFLAA</sequence>